<evidence type="ECO:0000256" key="11">
    <source>
        <dbReference type="ARBA" id="ARBA00041373"/>
    </source>
</evidence>
<dbReference type="AlphaFoldDB" id="A0A9X7Z939"/>
<evidence type="ECO:0000256" key="8">
    <source>
        <dbReference type="ARBA" id="ARBA00023284"/>
    </source>
</evidence>
<feature type="domain" description="Thioredoxin" evidence="14">
    <location>
        <begin position="2"/>
        <end position="154"/>
    </location>
</feature>
<evidence type="ECO:0000256" key="12">
    <source>
        <dbReference type="ARBA" id="ARBA00049091"/>
    </source>
</evidence>
<dbReference type="Proteomes" id="UP000663505">
    <property type="component" value="Chromosome"/>
</dbReference>
<evidence type="ECO:0000256" key="5">
    <source>
        <dbReference type="ARBA" id="ARBA00022862"/>
    </source>
</evidence>
<evidence type="ECO:0000256" key="13">
    <source>
        <dbReference type="PIRSR" id="PIRSR000239-1"/>
    </source>
</evidence>
<dbReference type="GO" id="GO:0045454">
    <property type="term" value="P:cell redox homeostasis"/>
    <property type="evidence" value="ECO:0007669"/>
    <property type="project" value="TreeGrafter"/>
</dbReference>
<evidence type="ECO:0000313" key="16">
    <source>
        <dbReference type="Proteomes" id="UP000663505"/>
    </source>
</evidence>
<dbReference type="Pfam" id="PF00578">
    <property type="entry name" value="AhpC-TSA"/>
    <property type="match status" value="1"/>
</dbReference>
<dbReference type="CDD" id="cd03017">
    <property type="entry name" value="PRX_BCP"/>
    <property type="match status" value="1"/>
</dbReference>
<keyword evidence="16" id="KW-1185">Reference proteome</keyword>
<evidence type="ECO:0000256" key="7">
    <source>
        <dbReference type="ARBA" id="ARBA00023157"/>
    </source>
</evidence>
<dbReference type="PROSITE" id="PS51352">
    <property type="entry name" value="THIOREDOXIN_2"/>
    <property type="match status" value="1"/>
</dbReference>
<dbReference type="GO" id="GO:0008379">
    <property type="term" value="F:thioredoxin peroxidase activity"/>
    <property type="evidence" value="ECO:0007669"/>
    <property type="project" value="TreeGrafter"/>
</dbReference>
<evidence type="ECO:0000256" key="3">
    <source>
        <dbReference type="ARBA" id="ARBA00013017"/>
    </source>
</evidence>
<evidence type="ECO:0000259" key="14">
    <source>
        <dbReference type="PROSITE" id="PS51352"/>
    </source>
</evidence>
<dbReference type="PANTHER" id="PTHR42801">
    <property type="entry name" value="THIOREDOXIN-DEPENDENT PEROXIDE REDUCTASE"/>
    <property type="match status" value="1"/>
</dbReference>
<dbReference type="SUPFAM" id="SSF52833">
    <property type="entry name" value="Thioredoxin-like"/>
    <property type="match status" value="1"/>
</dbReference>
<evidence type="ECO:0000256" key="10">
    <source>
        <dbReference type="ARBA" id="ARBA00038489"/>
    </source>
</evidence>
<dbReference type="InterPro" id="IPR013766">
    <property type="entry name" value="Thioredoxin_domain"/>
</dbReference>
<reference evidence="15 16" key="1">
    <citation type="submission" date="2021-02" db="EMBL/GenBank/DDBJ databases">
        <title>Alicyclobacillus curvatus sp. nov. and Alicyclobacillus mengziensis sp. nov., two acidophilic bacteria isolated from acid mine drainage.</title>
        <authorList>
            <person name="Huang Y."/>
        </authorList>
    </citation>
    <scope>NUCLEOTIDE SEQUENCE [LARGE SCALE GENOMIC DNA]</scope>
    <source>
        <strain evidence="15 16">S30H14</strain>
    </source>
</reference>
<keyword evidence="7" id="KW-1015">Disulfide bond</keyword>
<sequence length="154" mass="16790">MLEVGMEAPDFTLEDQSGESVHLADYRGKVVVLYFYPKDSTPGCTKEACSFRDENAALADVGAVVLGVSRDSVNSHQRFADKYNLNFSLLADTDGEVCSAYGVLQEKTMFGKTGVGIVRTTYVIDQQGKVAKVFPKVKVDGHVDEVLTSVRELS</sequence>
<comment type="subunit">
    <text evidence="2">Monomer.</text>
</comment>
<keyword evidence="5" id="KW-0049">Antioxidant</keyword>
<organism evidence="15 16">
    <name type="scientific">Alicyclobacillus mengziensis</name>
    <dbReference type="NCBI Taxonomy" id="2931921"/>
    <lineage>
        <taxon>Bacteria</taxon>
        <taxon>Bacillati</taxon>
        <taxon>Bacillota</taxon>
        <taxon>Bacilli</taxon>
        <taxon>Bacillales</taxon>
        <taxon>Alicyclobacillaceae</taxon>
        <taxon>Alicyclobacillus</taxon>
    </lineage>
</organism>
<dbReference type="RefSeq" id="WP_206658471.1">
    <property type="nucleotide sequence ID" value="NZ_CP071182.1"/>
</dbReference>
<dbReference type="InterPro" id="IPR036249">
    <property type="entry name" value="Thioredoxin-like_sf"/>
</dbReference>
<keyword evidence="6" id="KW-0560">Oxidoreductase</keyword>
<keyword evidence="8" id="KW-0676">Redox-active center</keyword>
<evidence type="ECO:0000256" key="9">
    <source>
        <dbReference type="ARBA" id="ARBA00032824"/>
    </source>
</evidence>
<dbReference type="NCBIfam" id="NF006960">
    <property type="entry name" value="PRK09437.1"/>
    <property type="match status" value="1"/>
</dbReference>
<accession>A0A9X7Z939</accession>
<evidence type="ECO:0000256" key="4">
    <source>
        <dbReference type="ARBA" id="ARBA00022559"/>
    </source>
</evidence>
<dbReference type="GO" id="GO:0034599">
    <property type="term" value="P:cellular response to oxidative stress"/>
    <property type="evidence" value="ECO:0007669"/>
    <property type="project" value="TreeGrafter"/>
</dbReference>
<proteinExistence type="inferred from homology"/>
<keyword evidence="4 15" id="KW-0575">Peroxidase</keyword>
<evidence type="ECO:0000256" key="1">
    <source>
        <dbReference type="ARBA" id="ARBA00003330"/>
    </source>
</evidence>
<dbReference type="InterPro" id="IPR000866">
    <property type="entry name" value="AhpC/TSA"/>
</dbReference>
<dbReference type="InterPro" id="IPR024706">
    <property type="entry name" value="Peroxiredoxin_AhpC-typ"/>
</dbReference>
<evidence type="ECO:0000313" key="15">
    <source>
        <dbReference type="EMBL" id="QSO49158.1"/>
    </source>
</evidence>
<dbReference type="InterPro" id="IPR050924">
    <property type="entry name" value="Peroxiredoxin_BCP/PrxQ"/>
</dbReference>
<dbReference type="EMBL" id="CP071182">
    <property type="protein sequence ID" value="QSO49158.1"/>
    <property type="molecule type" value="Genomic_DNA"/>
</dbReference>
<dbReference type="Gene3D" id="3.40.30.10">
    <property type="entry name" value="Glutaredoxin"/>
    <property type="match status" value="1"/>
</dbReference>
<name>A0A9X7Z939_9BACL</name>
<evidence type="ECO:0000256" key="6">
    <source>
        <dbReference type="ARBA" id="ARBA00023002"/>
    </source>
</evidence>
<dbReference type="GO" id="GO:0005737">
    <property type="term" value="C:cytoplasm"/>
    <property type="evidence" value="ECO:0007669"/>
    <property type="project" value="TreeGrafter"/>
</dbReference>
<comment type="function">
    <text evidence="1">Thiol-specific peroxidase that catalyzes the reduction of hydrogen peroxide and organic hydroperoxides to water and alcohols, respectively. Plays a role in cell protection against oxidative stress by detoxifying peroxides and as sensor of hydrogen peroxide-mediated signaling events.</text>
</comment>
<comment type="similarity">
    <text evidence="10">Belongs to the peroxiredoxin family. BCP/PrxQ subfamily.</text>
</comment>
<evidence type="ECO:0000256" key="2">
    <source>
        <dbReference type="ARBA" id="ARBA00011245"/>
    </source>
</evidence>
<dbReference type="KEGG" id="afx:JZ786_09660"/>
<feature type="active site" description="Cysteine sulfenic acid (-SOH) intermediate; for peroxidase activity" evidence="13">
    <location>
        <position position="44"/>
    </location>
</feature>
<dbReference type="PIRSF" id="PIRSF000239">
    <property type="entry name" value="AHPC"/>
    <property type="match status" value="1"/>
</dbReference>
<protein>
    <recommendedName>
        <fullName evidence="3">thioredoxin-dependent peroxiredoxin</fullName>
        <ecNumber evidence="3">1.11.1.24</ecNumber>
    </recommendedName>
    <alternativeName>
        <fullName evidence="11">Bacterioferritin comigratory protein</fullName>
    </alternativeName>
    <alternativeName>
        <fullName evidence="9">Thioredoxin peroxidase</fullName>
    </alternativeName>
</protein>
<comment type="catalytic activity">
    <reaction evidence="12">
        <text>a hydroperoxide + [thioredoxin]-dithiol = an alcohol + [thioredoxin]-disulfide + H2O</text>
        <dbReference type="Rhea" id="RHEA:62620"/>
        <dbReference type="Rhea" id="RHEA-COMP:10698"/>
        <dbReference type="Rhea" id="RHEA-COMP:10700"/>
        <dbReference type="ChEBI" id="CHEBI:15377"/>
        <dbReference type="ChEBI" id="CHEBI:29950"/>
        <dbReference type="ChEBI" id="CHEBI:30879"/>
        <dbReference type="ChEBI" id="CHEBI:35924"/>
        <dbReference type="ChEBI" id="CHEBI:50058"/>
        <dbReference type="EC" id="1.11.1.24"/>
    </reaction>
</comment>
<dbReference type="EC" id="1.11.1.24" evidence="3"/>
<dbReference type="PANTHER" id="PTHR42801:SF4">
    <property type="entry name" value="AHPC_TSA FAMILY PROTEIN"/>
    <property type="match status" value="1"/>
</dbReference>
<dbReference type="FunFam" id="3.40.30.10:FF:000007">
    <property type="entry name" value="Thioredoxin-dependent thiol peroxidase"/>
    <property type="match status" value="1"/>
</dbReference>
<gene>
    <name evidence="15" type="primary">bcp</name>
    <name evidence="15" type="ORF">JZ786_09660</name>
</gene>